<dbReference type="SUPFAM" id="SSF53756">
    <property type="entry name" value="UDP-Glycosyltransferase/glycogen phosphorylase"/>
    <property type="match status" value="1"/>
</dbReference>
<reference evidence="4 5" key="1">
    <citation type="submission" date="2020-08" db="EMBL/GenBank/DDBJ databases">
        <title>A Genomic Blueprint of the Chicken Gut Microbiome.</title>
        <authorList>
            <person name="Gilroy R."/>
            <person name="Ravi A."/>
            <person name="Getino M."/>
            <person name="Pursley I."/>
            <person name="Horton D.L."/>
            <person name="Alikhan N.-F."/>
            <person name="Baker D."/>
            <person name="Gharbi K."/>
            <person name="Hall N."/>
            <person name="Watson M."/>
            <person name="Adriaenssens E.M."/>
            <person name="Foster-Nyarko E."/>
            <person name="Jarju S."/>
            <person name="Secka A."/>
            <person name="Antonio M."/>
            <person name="Oren A."/>
            <person name="Chaudhuri R."/>
            <person name="La Ragione R.M."/>
            <person name="Hildebrand F."/>
            <person name="Pallen M.J."/>
        </authorList>
    </citation>
    <scope>NUCLEOTIDE SEQUENCE [LARGE SCALE GENOMIC DNA]</scope>
    <source>
        <strain evidence="4 5">Sa2CUA8</strain>
    </source>
</reference>
<dbReference type="EMBL" id="JACSQE010000009">
    <property type="protein sequence ID" value="MBD7999344.1"/>
    <property type="molecule type" value="Genomic_DNA"/>
</dbReference>
<dbReference type="PANTHER" id="PTHR12526:SF510">
    <property type="entry name" value="D-INOSITOL 3-PHOSPHATE GLYCOSYLTRANSFERASE"/>
    <property type="match status" value="1"/>
</dbReference>
<dbReference type="CDD" id="cd03801">
    <property type="entry name" value="GT4_PimA-like"/>
    <property type="match status" value="1"/>
</dbReference>
<keyword evidence="5" id="KW-1185">Reference proteome</keyword>
<dbReference type="Proteomes" id="UP000633601">
    <property type="component" value="Unassembled WGS sequence"/>
</dbReference>
<proteinExistence type="predicted"/>
<evidence type="ECO:0000313" key="4">
    <source>
        <dbReference type="EMBL" id="MBD7999344.1"/>
    </source>
</evidence>
<comment type="caution">
    <text evidence="4">The sequence shown here is derived from an EMBL/GenBank/DDBJ whole genome shotgun (WGS) entry which is preliminary data.</text>
</comment>
<sequence>MKRSDQALPGREHVHVLTPGDHYSPRTGSAVPTVVDGLVRGASAGSAPSSVVVARGTYPDRYDGAHVIEYPQASARGWERYTDAAASRVGLPRHGARRAFGATVRDQGAWAPSYVFAHNAPQLVPLVDAERHLPVLYAHNQLLRTYGHRELARTLGPVHRIVCVSAFLADETTALLPPGLRDRVVVVHNGVDAPTTSGGAPTTGRPARGDVLHVVFVGRTIPDKGVDVVVDAVRRLARSDVRLTVVGAAGFDAADPLTPYERDLRRRAAGTTVPTTFTGFLPRGEVREVLRTADVVVVPSRWAEPFALTALEGMAAGAAVVASDIGGIPEAVGTAGILVPPGDVAALAETLAALADDESLLDRTQEAGHAHAAEMDWSNARARLDQVLAGTLAHSPGRPA</sequence>
<evidence type="ECO:0000313" key="5">
    <source>
        <dbReference type="Proteomes" id="UP000633601"/>
    </source>
</evidence>
<feature type="region of interest" description="Disordered" evidence="3">
    <location>
        <begin position="1"/>
        <end position="29"/>
    </location>
</feature>
<name>A0ABR8V3J0_9CELL</name>
<dbReference type="Gene3D" id="3.40.50.2000">
    <property type="entry name" value="Glycogen Phosphorylase B"/>
    <property type="match status" value="2"/>
</dbReference>
<organism evidence="4 5">
    <name type="scientific">Oerskovia gallyi</name>
    <dbReference type="NCBI Taxonomy" id="2762226"/>
    <lineage>
        <taxon>Bacteria</taxon>
        <taxon>Bacillati</taxon>
        <taxon>Actinomycetota</taxon>
        <taxon>Actinomycetes</taxon>
        <taxon>Micrococcales</taxon>
        <taxon>Cellulomonadaceae</taxon>
        <taxon>Oerskovia</taxon>
    </lineage>
</organism>
<evidence type="ECO:0000256" key="2">
    <source>
        <dbReference type="ARBA" id="ARBA00022679"/>
    </source>
</evidence>
<accession>A0ABR8V3J0</accession>
<keyword evidence="2" id="KW-0808">Transferase</keyword>
<evidence type="ECO:0000256" key="1">
    <source>
        <dbReference type="ARBA" id="ARBA00022676"/>
    </source>
</evidence>
<dbReference type="RefSeq" id="WP_191791008.1">
    <property type="nucleotide sequence ID" value="NZ_JACSQE010000009.1"/>
</dbReference>
<dbReference type="PANTHER" id="PTHR12526">
    <property type="entry name" value="GLYCOSYLTRANSFERASE"/>
    <property type="match status" value="1"/>
</dbReference>
<protein>
    <submittedName>
        <fullName evidence="4">Glycosyltransferase family 4 protein</fullName>
    </submittedName>
</protein>
<keyword evidence="1" id="KW-0328">Glycosyltransferase</keyword>
<dbReference type="Pfam" id="PF13692">
    <property type="entry name" value="Glyco_trans_1_4"/>
    <property type="match status" value="1"/>
</dbReference>
<gene>
    <name evidence="4" type="ORF">H9640_12345</name>
</gene>
<evidence type="ECO:0000256" key="3">
    <source>
        <dbReference type="SAM" id="MobiDB-lite"/>
    </source>
</evidence>